<feature type="modified residue" description="N6-(pyridoxal phosphate)lysine" evidence="4">
    <location>
        <position position="40"/>
    </location>
</feature>
<dbReference type="Gene3D" id="2.40.37.10">
    <property type="entry name" value="Lyase, Ornithine Decarboxylase, Chain A, domain 1"/>
    <property type="match status" value="1"/>
</dbReference>
<accession>A0ABR5TLX6</accession>
<dbReference type="InterPro" id="IPR001608">
    <property type="entry name" value="Ala_racemase_N"/>
</dbReference>
<comment type="catalytic activity">
    <reaction evidence="4">
        <text>L-alanine = D-alanine</text>
        <dbReference type="Rhea" id="RHEA:20249"/>
        <dbReference type="ChEBI" id="CHEBI:57416"/>
        <dbReference type="ChEBI" id="CHEBI:57972"/>
        <dbReference type="EC" id="5.1.1.1"/>
    </reaction>
</comment>
<comment type="function">
    <text evidence="4">Catalyzes the interconversion of L-alanine and D-alanine. May also act on other amino acids.</text>
</comment>
<dbReference type="InterPro" id="IPR009006">
    <property type="entry name" value="Ala_racemase/Decarboxylase_C"/>
</dbReference>
<feature type="domain" description="Alanine racemase C-terminal" evidence="5">
    <location>
        <begin position="248"/>
        <end position="373"/>
    </location>
</feature>
<keyword evidence="2 4" id="KW-0663">Pyridoxal phosphate</keyword>
<dbReference type="EC" id="5.1.1.1" evidence="4"/>
<evidence type="ECO:0000256" key="4">
    <source>
        <dbReference type="HAMAP-Rule" id="MF_01201"/>
    </source>
</evidence>
<dbReference type="NCBIfam" id="TIGR00492">
    <property type="entry name" value="alr"/>
    <property type="match status" value="1"/>
</dbReference>
<dbReference type="PRINTS" id="PR00992">
    <property type="entry name" value="ALARACEMASE"/>
</dbReference>
<organism evidence="6 7">
    <name type="scientific">Gemelliphila asaccharolytica</name>
    <dbReference type="NCBI Taxonomy" id="502393"/>
    <lineage>
        <taxon>Bacteria</taxon>
        <taxon>Bacillati</taxon>
        <taxon>Bacillota</taxon>
        <taxon>Bacilli</taxon>
        <taxon>Bacillales</taxon>
        <taxon>Gemellaceae</taxon>
        <taxon>Gemelliphila</taxon>
    </lineage>
</organism>
<dbReference type="Pfam" id="PF00842">
    <property type="entry name" value="Ala_racemase_C"/>
    <property type="match status" value="1"/>
</dbReference>
<dbReference type="InterPro" id="IPR011079">
    <property type="entry name" value="Ala_racemase_C"/>
</dbReference>
<comment type="pathway">
    <text evidence="4">Amino-acid biosynthesis; D-alanine biosynthesis; D-alanine from L-alanine: step 1/1.</text>
</comment>
<comment type="cofactor">
    <cofactor evidence="1 4">
        <name>pyridoxal 5'-phosphate</name>
        <dbReference type="ChEBI" id="CHEBI:597326"/>
    </cofactor>
</comment>
<gene>
    <name evidence="6" type="ORF">HMPREF1871_00704</name>
</gene>
<keyword evidence="7" id="KW-1185">Reference proteome</keyword>
<dbReference type="InterPro" id="IPR000821">
    <property type="entry name" value="Ala_racemase"/>
</dbReference>
<feature type="binding site" evidence="4">
    <location>
        <position position="316"/>
    </location>
    <ligand>
        <name>substrate</name>
    </ligand>
</feature>
<feature type="active site" description="Proton acceptor; specific for L-alanine" evidence="4">
    <location>
        <position position="269"/>
    </location>
</feature>
<dbReference type="SUPFAM" id="SSF51419">
    <property type="entry name" value="PLP-binding barrel"/>
    <property type="match status" value="1"/>
</dbReference>
<dbReference type="PANTHER" id="PTHR30511:SF0">
    <property type="entry name" value="ALANINE RACEMASE, CATABOLIC-RELATED"/>
    <property type="match status" value="1"/>
</dbReference>
<keyword evidence="3 4" id="KW-0413">Isomerase</keyword>
<evidence type="ECO:0000313" key="7">
    <source>
        <dbReference type="Proteomes" id="UP000070467"/>
    </source>
</evidence>
<dbReference type="CDD" id="cd00430">
    <property type="entry name" value="PLPDE_III_AR"/>
    <property type="match status" value="1"/>
</dbReference>
<dbReference type="EMBL" id="LSDB01000023">
    <property type="protein sequence ID" value="KXB58038.1"/>
    <property type="molecule type" value="Genomic_DNA"/>
</dbReference>
<name>A0ABR5TLX6_9BACL</name>
<dbReference type="Pfam" id="PF01168">
    <property type="entry name" value="Ala_racemase_N"/>
    <property type="match status" value="1"/>
</dbReference>
<sequence>MKKLISDRPTYIRIDLDNILENYKNIQKKSGNKKVLAVVKSDAYGLGAKIIAEYLYENGVNYFAVATLEEAIELRTVVPKSLILVLGIINIKNINHAIVNNISITCPSVNWLVSAISEVKNSNGTLKIHLKIDSGMSRIGIINEREAKVINDLICKNNNIYLEGIFTHLSNADGIDSFYDNYQYKKFLNIKSFIKKIPEYTHIENSAAILKRTINNKEINICRAGIAIFGQYPSNIVKEKTDVVLKNVSSLVSEVVHVKKVPNNTYVGYGCKYKTDDNEYIATVPIGYRDGVLRRASGFSVSINNKFYKIIGNICMDQLMIKCDKDVKVGDKVLFFGEYGDQKINMFDFAEFQNTISYEILCIIGSRVPRKYFINDKEVKF</sequence>
<dbReference type="InterPro" id="IPR029066">
    <property type="entry name" value="PLP-binding_barrel"/>
</dbReference>
<dbReference type="PROSITE" id="PS00395">
    <property type="entry name" value="ALANINE_RACEMASE"/>
    <property type="match status" value="1"/>
</dbReference>
<dbReference type="HAMAP" id="MF_01201">
    <property type="entry name" value="Ala_racemase"/>
    <property type="match status" value="1"/>
</dbReference>
<evidence type="ECO:0000259" key="5">
    <source>
        <dbReference type="SMART" id="SM01005"/>
    </source>
</evidence>
<dbReference type="SMART" id="SM01005">
    <property type="entry name" value="Ala_racemase_C"/>
    <property type="match status" value="1"/>
</dbReference>
<protein>
    <recommendedName>
        <fullName evidence="4">Alanine racemase</fullName>
        <ecNumber evidence="4">5.1.1.1</ecNumber>
    </recommendedName>
</protein>
<dbReference type="PANTHER" id="PTHR30511">
    <property type="entry name" value="ALANINE RACEMASE"/>
    <property type="match status" value="1"/>
</dbReference>
<feature type="active site" description="Proton acceptor; specific for D-alanine" evidence="4">
    <location>
        <position position="40"/>
    </location>
</feature>
<dbReference type="InterPro" id="IPR020622">
    <property type="entry name" value="Ala_racemase_pyridoxalP-BS"/>
</dbReference>
<comment type="similarity">
    <text evidence="4">Belongs to the alanine racemase family.</text>
</comment>
<feature type="binding site" evidence="4">
    <location>
        <position position="138"/>
    </location>
    <ligand>
        <name>substrate</name>
    </ligand>
</feature>
<comment type="caution">
    <text evidence="6">The sequence shown here is derived from an EMBL/GenBank/DDBJ whole genome shotgun (WGS) entry which is preliminary data.</text>
</comment>
<dbReference type="SUPFAM" id="SSF50621">
    <property type="entry name" value="Alanine racemase C-terminal domain-like"/>
    <property type="match status" value="1"/>
</dbReference>
<dbReference type="Proteomes" id="UP000070467">
    <property type="component" value="Unassembled WGS sequence"/>
</dbReference>
<dbReference type="Gene3D" id="3.20.20.10">
    <property type="entry name" value="Alanine racemase"/>
    <property type="match status" value="1"/>
</dbReference>
<evidence type="ECO:0000313" key="6">
    <source>
        <dbReference type="EMBL" id="KXB58038.1"/>
    </source>
</evidence>
<evidence type="ECO:0000256" key="1">
    <source>
        <dbReference type="ARBA" id="ARBA00001933"/>
    </source>
</evidence>
<evidence type="ECO:0000256" key="2">
    <source>
        <dbReference type="ARBA" id="ARBA00022898"/>
    </source>
</evidence>
<reference evidence="6 7" key="1">
    <citation type="submission" date="2016-01" db="EMBL/GenBank/DDBJ databases">
        <authorList>
            <person name="Mitreva M."/>
            <person name="Pepin K.H."/>
            <person name="Mihindukulasuriya K.A."/>
            <person name="Fulton R."/>
            <person name="Fronick C."/>
            <person name="O'Laughlin M."/>
            <person name="Miner T."/>
            <person name="Herter B."/>
            <person name="Rosa B.A."/>
            <person name="Cordes M."/>
            <person name="Tomlinson C."/>
            <person name="Wollam A."/>
            <person name="Palsikar V.B."/>
            <person name="Mardis E.R."/>
            <person name="Wilson R.K."/>
        </authorList>
    </citation>
    <scope>NUCLEOTIDE SEQUENCE [LARGE SCALE GENOMIC DNA]</scope>
    <source>
        <strain evidence="6 7">KA00071</strain>
    </source>
</reference>
<proteinExistence type="inferred from homology"/>
<evidence type="ECO:0000256" key="3">
    <source>
        <dbReference type="ARBA" id="ARBA00023235"/>
    </source>
</evidence>